<dbReference type="SUPFAM" id="SSF53474">
    <property type="entry name" value="alpha/beta-Hydrolases"/>
    <property type="match status" value="1"/>
</dbReference>
<dbReference type="RefSeq" id="WP_157751638.1">
    <property type="nucleotide sequence ID" value="NZ_BOMJ01000005.1"/>
</dbReference>
<accession>A0A1H1ZNK1</accession>
<sequence length="295" mass="31605">MRALRLSGLAFSLVVTLLGADALASAFYLTGDTAGLVTVGARSATTREALVVFPGYGMPGDLLSEAFAPYLPEDEALIVVRYAERGIDMDDIYQRIMAELRRLGPGEVKLYGASMGGMCARNFLERYRWDGAPFGAVSLVLDSAPSAASRIRRPGWAFGVASWYGGGPLSTATWAAVSAVSPKPPPETDADPALVAEARHAGAWIGTPALASQAHFIARFPPLRGNELVGVVTRATYLRGTGPGMDPLVMIDASLADWRRAFPDLTVRTVTARDPRWHLPIIERPHETMNVILAA</sequence>
<dbReference type="InterPro" id="IPR029058">
    <property type="entry name" value="AB_hydrolase_fold"/>
</dbReference>
<dbReference type="EMBL" id="LT629758">
    <property type="protein sequence ID" value="SDT35189.1"/>
    <property type="molecule type" value="Genomic_DNA"/>
</dbReference>
<dbReference type="AlphaFoldDB" id="A0A1H1ZNK1"/>
<name>A0A1H1ZNK1_9ACTN</name>
<organism evidence="1 2">
    <name type="scientific">Actinoplanes derwentensis</name>
    <dbReference type="NCBI Taxonomy" id="113562"/>
    <lineage>
        <taxon>Bacteria</taxon>
        <taxon>Bacillati</taxon>
        <taxon>Actinomycetota</taxon>
        <taxon>Actinomycetes</taxon>
        <taxon>Micromonosporales</taxon>
        <taxon>Micromonosporaceae</taxon>
        <taxon>Actinoplanes</taxon>
    </lineage>
</organism>
<dbReference type="STRING" id="113562.SAMN04489716_3410"/>
<protein>
    <recommendedName>
        <fullName evidence="3">Alpha/beta hydrolase family protein</fullName>
    </recommendedName>
</protein>
<dbReference type="OrthoDB" id="5183433at2"/>
<dbReference type="Gene3D" id="3.40.50.1820">
    <property type="entry name" value="alpha/beta hydrolase"/>
    <property type="match status" value="1"/>
</dbReference>
<keyword evidence="2" id="KW-1185">Reference proteome</keyword>
<dbReference type="Proteomes" id="UP000198688">
    <property type="component" value="Chromosome I"/>
</dbReference>
<reference evidence="1 2" key="1">
    <citation type="submission" date="2016-10" db="EMBL/GenBank/DDBJ databases">
        <authorList>
            <person name="de Groot N.N."/>
        </authorList>
    </citation>
    <scope>NUCLEOTIDE SEQUENCE [LARGE SCALE GENOMIC DNA]</scope>
    <source>
        <strain evidence="1 2">DSM 43941</strain>
    </source>
</reference>
<gene>
    <name evidence="1" type="ORF">SAMN04489716_3410</name>
</gene>
<evidence type="ECO:0008006" key="3">
    <source>
        <dbReference type="Google" id="ProtNLM"/>
    </source>
</evidence>
<evidence type="ECO:0000313" key="2">
    <source>
        <dbReference type="Proteomes" id="UP000198688"/>
    </source>
</evidence>
<proteinExistence type="predicted"/>
<evidence type="ECO:0000313" key="1">
    <source>
        <dbReference type="EMBL" id="SDT35189.1"/>
    </source>
</evidence>